<dbReference type="Proteomes" id="UP000807025">
    <property type="component" value="Unassembled WGS sequence"/>
</dbReference>
<proteinExistence type="predicted"/>
<evidence type="ECO:0000313" key="2">
    <source>
        <dbReference type="EMBL" id="KAF9491945.1"/>
    </source>
</evidence>
<feature type="compositionally biased region" description="Basic and acidic residues" evidence="1">
    <location>
        <begin position="1"/>
        <end position="10"/>
    </location>
</feature>
<accession>A0A9P5ZQU8</accession>
<dbReference type="EMBL" id="MU154609">
    <property type="protein sequence ID" value="KAF9491945.1"/>
    <property type="molecule type" value="Genomic_DNA"/>
</dbReference>
<gene>
    <name evidence="2" type="ORF">BDN71DRAFT_1509852</name>
</gene>
<protein>
    <submittedName>
        <fullName evidence="2">Uncharacterized protein</fullName>
    </submittedName>
</protein>
<reference evidence="2" key="1">
    <citation type="submission" date="2020-11" db="EMBL/GenBank/DDBJ databases">
        <authorList>
            <consortium name="DOE Joint Genome Institute"/>
            <person name="Ahrendt S."/>
            <person name="Riley R."/>
            <person name="Andreopoulos W."/>
            <person name="Labutti K."/>
            <person name="Pangilinan J."/>
            <person name="Ruiz-Duenas F.J."/>
            <person name="Barrasa J.M."/>
            <person name="Sanchez-Garcia M."/>
            <person name="Camarero S."/>
            <person name="Miyauchi S."/>
            <person name="Serrano A."/>
            <person name="Linde D."/>
            <person name="Babiker R."/>
            <person name="Drula E."/>
            <person name="Ayuso-Fernandez I."/>
            <person name="Pacheco R."/>
            <person name="Padilla G."/>
            <person name="Ferreira P."/>
            <person name="Barriuso J."/>
            <person name="Kellner H."/>
            <person name="Castanera R."/>
            <person name="Alfaro M."/>
            <person name="Ramirez L."/>
            <person name="Pisabarro A.G."/>
            <person name="Kuo A."/>
            <person name="Tritt A."/>
            <person name="Lipzen A."/>
            <person name="He G."/>
            <person name="Yan M."/>
            <person name="Ng V."/>
            <person name="Cullen D."/>
            <person name="Martin F."/>
            <person name="Rosso M.-N."/>
            <person name="Henrissat B."/>
            <person name="Hibbett D."/>
            <person name="Martinez A.T."/>
            <person name="Grigoriev I.V."/>
        </authorList>
    </citation>
    <scope>NUCLEOTIDE SEQUENCE</scope>
    <source>
        <strain evidence="2">ATCC 90797</strain>
    </source>
</reference>
<name>A0A9P5ZQU8_PLEER</name>
<evidence type="ECO:0000313" key="3">
    <source>
        <dbReference type="Proteomes" id="UP000807025"/>
    </source>
</evidence>
<organism evidence="2 3">
    <name type="scientific">Pleurotus eryngii</name>
    <name type="common">Boletus of the steppes</name>
    <dbReference type="NCBI Taxonomy" id="5323"/>
    <lineage>
        <taxon>Eukaryota</taxon>
        <taxon>Fungi</taxon>
        <taxon>Dikarya</taxon>
        <taxon>Basidiomycota</taxon>
        <taxon>Agaricomycotina</taxon>
        <taxon>Agaricomycetes</taxon>
        <taxon>Agaricomycetidae</taxon>
        <taxon>Agaricales</taxon>
        <taxon>Pleurotineae</taxon>
        <taxon>Pleurotaceae</taxon>
        <taxon>Pleurotus</taxon>
    </lineage>
</organism>
<feature type="compositionally biased region" description="Low complexity" evidence="1">
    <location>
        <begin position="157"/>
        <end position="171"/>
    </location>
</feature>
<comment type="caution">
    <text evidence="2">The sequence shown here is derived from an EMBL/GenBank/DDBJ whole genome shotgun (WGS) entry which is preliminary data.</text>
</comment>
<sequence length="317" mass="35023">MEANEERSEMSRSSASGKANSETGNRVVVSANGLVKGQRGRLERNQSRARFASKELTHSLALTLALALHSRSHSFSHPVYHIRWESARSSCLRRVKSTSSIWTSNVAVLEVLVYAVQIRRFRDHSAHGDNTSDVHGPPPAQLARSHIPGHAGESRQSTSTPTSTSNATPISRHQARRHVCRLRARVSNAFTIDVADDRRAGCKAGSLVVIPGLVRRLTHQVHLSRRAYPPSTTKCWHHSRDVYDAANAFSTHLNRSAIFALPLSLSGITQRLIFVHTGPTIRSKELSRAGDTSKRLIKQQYGDKNQHTAYLASRLGS</sequence>
<feature type="region of interest" description="Disordered" evidence="1">
    <location>
        <begin position="1"/>
        <end position="26"/>
    </location>
</feature>
<keyword evidence="3" id="KW-1185">Reference proteome</keyword>
<dbReference type="AlphaFoldDB" id="A0A9P5ZQU8"/>
<evidence type="ECO:0000256" key="1">
    <source>
        <dbReference type="SAM" id="MobiDB-lite"/>
    </source>
</evidence>
<feature type="region of interest" description="Disordered" evidence="1">
    <location>
        <begin position="126"/>
        <end position="176"/>
    </location>
</feature>